<gene>
    <name evidence="2" type="ORF">BS297_08875</name>
</gene>
<proteinExistence type="predicted"/>
<accession>A0A0C2WJP0</accession>
<name>A0A0C2WJP0_RHOER</name>
<evidence type="ECO:0000256" key="1">
    <source>
        <dbReference type="SAM" id="MobiDB-lite"/>
    </source>
</evidence>
<dbReference type="EMBL" id="MRBO01000289">
    <property type="protein sequence ID" value="KAB2585738.1"/>
    <property type="molecule type" value="Genomic_DNA"/>
</dbReference>
<evidence type="ECO:0000313" key="3">
    <source>
        <dbReference type="Proteomes" id="UP000325576"/>
    </source>
</evidence>
<feature type="compositionally biased region" description="Basic and acidic residues" evidence="1">
    <location>
        <begin position="19"/>
        <end position="34"/>
    </location>
</feature>
<sequence length="78" mass="8354">MAAEARIVDTVSVEDSMESDPRVASKTERKDAPKADAVGPTRADLVDPTSADTAALTSVKPAQRSVPRWVYSEVPLSR</sequence>
<feature type="region of interest" description="Disordered" evidence="1">
    <location>
        <begin position="1"/>
        <end position="46"/>
    </location>
</feature>
<protein>
    <submittedName>
        <fullName evidence="2">Uncharacterized protein</fullName>
    </submittedName>
</protein>
<evidence type="ECO:0000313" key="2">
    <source>
        <dbReference type="EMBL" id="KAB2585738.1"/>
    </source>
</evidence>
<dbReference type="Proteomes" id="UP000325576">
    <property type="component" value="Unassembled WGS sequence"/>
</dbReference>
<reference evidence="2 3" key="1">
    <citation type="journal article" date="2017" name="Poromechanics V (2013)">
        <title>Genomic Characterization of the Arsenic-Tolerant Actinobacterium, &lt;i&gt;Rhodococcus erythropolis&lt;/i&gt; S43.</title>
        <authorList>
            <person name="Retamal-Morales G."/>
            <person name="Mehnert M."/>
            <person name="Schwabe R."/>
            <person name="Tischler D."/>
            <person name="Schloemann M."/>
            <person name="Levican G.J."/>
        </authorList>
    </citation>
    <scope>NUCLEOTIDE SEQUENCE [LARGE SCALE GENOMIC DNA]</scope>
    <source>
        <strain evidence="2 3">S43</strain>
    </source>
</reference>
<comment type="caution">
    <text evidence="2">The sequence shown here is derived from an EMBL/GenBank/DDBJ whole genome shotgun (WGS) entry which is preliminary data.</text>
</comment>
<organism evidence="2 3">
    <name type="scientific">Rhodococcus erythropolis</name>
    <name type="common">Arthrobacter picolinophilus</name>
    <dbReference type="NCBI Taxonomy" id="1833"/>
    <lineage>
        <taxon>Bacteria</taxon>
        <taxon>Bacillati</taxon>
        <taxon>Actinomycetota</taxon>
        <taxon>Actinomycetes</taxon>
        <taxon>Mycobacteriales</taxon>
        <taxon>Nocardiaceae</taxon>
        <taxon>Rhodococcus</taxon>
        <taxon>Rhodococcus erythropolis group</taxon>
    </lineage>
</organism>
<dbReference type="AlphaFoldDB" id="A0A0C2WJP0"/>